<protein>
    <submittedName>
        <fullName evidence="2">Uncharacterized protein</fullName>
    </submittedName>
</protein>
<sequence length="234" mass="25908">MIIQTSLISKANMGSKSLLIGFILVHVLLLSYFSFTSNASNSEIFHGSLLDSPQKLINTMKRRMPPSPPSPKRNKPVHFISNASNYEVFDGSVSNSPHKLVKTIKRRMPPRPPSPKPNIPIHFSPPPPKNHRFFTAHSWILLVSSSTQLNAGCRRVHRLRNAIFISYASNYEVFHGSFSDSPGKLVKTIKRKIPSKPPSPKLNSPPHFLKSPPPAPAPPPPPACVHPPPPPPPY</sequence>
<reference evidence="2" key="1">
    <citation type="submission" date="2018-05" db="EMBL/GenBank/DDBJ databases">
        <title>Draft genome of Mucuna pruriens seed.</title>
        <authorList>
            <person name="Nnadi N.E."/>
            <person name="Vos R."/>
            <person name="Hasami M.H."/>
            <person name="Devisetty U.K."/>
            <person name="Aguiy J.C."/>
        </authorList>
    </citation>
    <scope>NUCLEOTIDE SEQUENCE [LARGE SCALE GENOMIC DNA]</scope>
    <source>
        <strain evidence="2">JCA_2017</strain>
    </source>
</reference>
<evidence type="ECO:0000313" key="2">
    <source>
        <dbReference type="EMBL" id="RDY01694.1"/>
    </source>
</evidence>
<comment type="caution">
    <text evidence="2">The sequence shown here is derived from an EMBL/GenBank/DDBJ whole genome shotgun (WGS) entry which is preliminary data.</text>
</comment>
<evidence type="ECO:0000256" key="1">
    <source>
        <dbReference type="SAM" id="MobiDB-lite"/>
    </source>
</evidence>
<dbReference type="Proteomes" id="UP000257109">
    <property type="component" value="Unassembled WGS sequence"/>
</dbReference>
<gene>
    <name evidence="2" type="ORF">CR513_14961</name>
</gene>
<organism evidence="2 3">
    <name type="scientific">Mucuna pruriens</name>
    <name type="common">Velvet bean</name>
    <name type="synonym">Dolichos pruriens</name>
    <dbReference type="NCBI Taxonomy" id="157652"/>
    <lineage>
        <taxon>Eukaryota</taxon>
        <taxon>Viridiplantae</taxon>
        <taxon>Streptophyta</taxon>
        <taxon>Embryophyta</taxon>
        <taxon>Tracheophyta</taxon>
        <taxon>Spermatophyta</taxon>
        <taxon>Magnoliopsida</taxon>
        <taxon>eudicotyledons</taxon>
        <taxon>Gunneridae</taxon>
        <taxon>Pentapetalae</taxon>
        <taxon>rosids</taxon>
        <taxon>fabids</taxon>
        <taxon>Fabales</taxon>
        <taxon>Fabaceae</taxon>
        <taxon>Papilionoideae</taxon>
        <taxon>50 kb inversion clade</taxon>
        <taxon>NPAAA clade</taxon>
        <taxon>indigoferoid/millettioid clade</taxon>
        <taxon>Phaseoleae</taxon>
        <taxon>Mucuna</taxon>
    </lineage>
</organism>
<keyword evidence="3" id="KW-1185">Reference proteome</keyword>
<accession>A0A371HG49</accession>
<dbReference type="OrthoDB" id="10599292at2759"/>
<feature type="compositionally biased region" description="Pro residues" evidence="1">
    <location>
        <begin position="211"/>
        <end position="234"/>
    </location>
</feature>
<feature type="region of interest" description="Disordered" evidence="1">
    <location>
        <begin position="191"/>
        <end position="234"/>
    </location>
</feature>
<dbReference type="AlphaFoldDB" id="A0A371HG49"/>
<proteinExistence type="predicted"/>
<name>A0A371HG49_MUCPR</name>
<dbReference type="EMBL" id="QJKJ01002706">
    <property type="protein sequence ID" value="RDY01694.1"/>
    <property type="molecule type" value="Genomic_DNA"/>
</dbReference>
<evidence type="ECO:0000313" key="3">
    <source>
        <dbReference type="Proteomes" id="UP000257109"/>
    </source>
</evidence>
<feature type="non-terminal residue" evidence="2">
    <location>
        <position position="1"/>
    </location>
</feature>